<evidence type="ECO:0008006" key="4">
    <source>
        <dbReference type="Google" id="ProtNLM"/>
    </source>
</evidence>
<keyword evidence="3" id="KW-1185">Reference proteome</keyword>
<dbReference type="AlphaFoldDB" id="A0A7R7VHI4"/>
<feature type="region of interest" description="Disordered" evidence="1">
    <location>
        <begin position="266"/>
        <end position="285"/>
    </location>
</feature>
<reference evidence="2" key="2">
    <citation type="submission" date="2021-02" db="EMBL/GenBank/DDBJ databases">
        <title>Aspergillus chevalieri M1 genome sequence.</title>
        <authorList>
            <person name="Kadooka C."/>
            <person name="Mori K."/>
            <person name="Futagami T."/>
        </authorList>
    </citation>
    <scope>NUCLEOTIDE SEQUENCE</scope>
    <source>
        <strain evidence="2">M1</strain>
    </source>
</reference>
<proteinExistence type="predicted"/>
<dbReference type="EMBL" id="AP024417">
    <property type="protein sequence ID" value="BCR84841.1"/>
    <property type="molecule type" value="Genomic_DNA"/>
</dbReference>
<dbReference type="InterPro" id="IPR036875">
    <property type="entry name" value="Znf_CCHC_sf"/>
</dbReference>
<gene>
    <name evidence="2" type="ORF">ACHE_20299A</name>
</gene>
<evidence type="ECO:0000256" key="1">
    <source>
        <dbReference type="SAM" id="MobiDB-lite"/>
    </source>
</evidence>
<evidence type="ECO:0000313" key="2">
    <source>
        <dbReference type="EMBL" id="BCR84841.1"/>
    </source>
</evidence>
<dbReference type="KEGG" id="ache:ACHE_20299A"/>
<dbReference type="RefSeq" id="XP_043133363.1">
    <property type="nucleotide sequence ID" value="XM_043284587.1"/>
</dbReference>
<dbReference type="GO" id="GO:0003676">
    <property type="term" value="F:nucleic acid binding"/>
    <property type="evidence" value="ECO:0007669"/>
    <property type="project" value="InterPro"/>
</dbReference>
<sequence>MPRGRPRTIAEETTLSSQDTITPEQIDTDLQAIHNRIAKLEELRVARENLARLEAEVINPSEIGSVVNRDHPGNHPPESHTEELKIKNISTFTLNFNLQRRQDWLLDLRYTFRGAPRKYRTDGKKILAALNFLDHTCRHRWYRHVEEKSIEERQNIEDSWAYFEEWTLSLIRNTTTLQADIMDQIERTCQLPNQDPREFHAYLDTLEQHFPRQAEKERALSFFAKLQGNLKKYIREHHIKLPEGREEMVSLATHYWNLLKPSRKRNWTESTTTSGQEQDDPKRRRYKYSAPYLKTKWKQPTGPDGKPYHCYICDATDHLASRCPKKTKIQSVLNNQNIQSEMGNGEESK</sequence>
<dbReference type="GO" id="GO:0008270">
    <property type="term" value="F:zinc ion binding"/>
    <property type="evidence" value="ECO:0007669"/>
    <property type="project" value="InterPro"/>
</dbReference>
<dbReference type="GeneID" id="66979200"/>
<evidence type="ECO:0000313" key="3">
    <source>
        <dbReference type="Proteomes" id="UP000637239"/>
    </source>
</evidence>
<protein>
    <recommendedName>
        <fullName evidence="4">CCHC-type domain-containing protein</fullName>
    </recommendedName>
</protein>
<accession>A0A7R7VHI4</accession>
<reference evidence="2" key="1">
    <citation type="submission" date="2021-01" db="EMBL/GenBank/DDBJ databases">
        <authorList>
            <consortium name="Aspergillus chevalieri M1 genome sequencing consortium"/>
            <person name="Kazuki M."/>
            <person name="Futagami T."/>
        </authorList>
    </citation>
    <scope>NUCLEOTIDE SEQUENCE</scope>
    <source>
        <strain evidence="2">M1</strain>
    </source>
</reference>
<dbReference type="Proteomes" id="UP000637239">
    <property type="component" value="Chromosome 2"/>
</dbReference>
<organism evidence="2 3">
    <name type="scientific">Aspergillus chevalieri</name>
    <name type="common">Eurotium chevalieri</name>
    <dbReference type="NCBI Taxonomy" id="182096"/>
    <lineage>
        <taxon>Eukaryota</taxon>
        <taxon>Fungi</taxon>
        <taxon>Dikarya</taxon>
        <taxon>Ascomycota</taxon>
        <taxon>Pezizomycotina</taxon>
        <taxon>Eurotiomycetes</taxon>
        <taxon>Eurotiomycetidae</taxon>
        <taxon>Eurotiales</taxon>
        <taxon>Aspergillaceae</taxon>
        <taxon>Aspergillus</taxon>
        <taxon>Aspergillus subgen. Aspergillus</taxon>
    </lineage>
</organism>
<name>A0A7R7VHI4_ASPCH</name>
<dbReference type="SUPFAM" id="SSF57756">
    <property type="entry name" value="Retrovirus zinc finger-like domains"/>
    <property type="match status" value="1"/>
</dbReference>